<protein>
    <submittedName>
        <fullName evidence="3">ThiF family adenylyltransferase</fullName>
    </submittedName>
</protein>
<keyword evidence="3" id="KW-0808">Transferase</keyword>
<accession>A0ABU7R6F1</accession>
<dbReference type="PANTHER" id="PTHR43267">
    <property type="entry name" value="TRNA THREONYLCARBAMOYLADENOSINE DEHYDRATASE"/>
    <property type="match status" value="1"/>
</dbReference>
<reference evidence="3 4" key="1">
    <citation type="submission" date="2024-01" db="EMBL/GenBank/DDBJ databases">
        <title>Whole genome of Chryseobacterium arthrosphaerae NNCa 2741.</title>
        <authorList>
            <person name="Boriskina E.V."/>
            <person name="Gordinskaya N.A."/>
            <person name="Kropotov V.S."/>
            <person name="Alekseeva A.E."/>
            <person name="Makhova M.A."/>
            <person name="Kryazhev D.V."/>
            <person name="Shkurkina I.S."/>
        </authorList>
    </citation>
    <scope>NUCLEOTIDE SEQUENCE [LARGE SCALE GENOMIC DNA]</scope>
    <source>
        <strain evidence="3 4">NNCa 2741</strain>
    </source>
</reference>
<dbReference type="Pfam" id="PF00899">
    <property type="entry name" value="ThiF"/>
    <property type="match status" value="1"/>
</dbReference>
<proteinExistence type="predicted"/>
<keyword evidence="3" id="KW-0548">Nucleotidyltransferase</keyword>
<comment type="caution">
    <text evidence="3">The sequence shown here is derived from an EMBL/GenBank/DDBJ whole genome shotgun (WGS) entry which is preliminary data.</text>
</comment>
<dbReference type="InterPro" id="IPR058964">
    <property type="entry name" value="Cap2_linker"/>
</dbReference>
<sequence>MLNQDVLHNFEPSEELKKARRQLEKVQGYFLLQDFLWNDALQKWYLIFKISLNIQESESVSRDTQWYLFVDNDYPDGDIWIMPSKEHGITSTFQHQEFNLKDDRIDWTLGKICLTETQGSWGRKQYLKEPRDLSLRLKWYVERCKQWIIAASTNTLVEKGDPFELPPFPPRKNTHLVFNEDEASFKDWSNRSKNSGTFEAIRFNRSIDLFLIRSLTIGGDKFDIPWGNQIDKLDEEFKYGIWQLIDKIPVVSPWQIPVNFTELKTILEKQNIALYRFLYDECRNLRKEGKIPSFVMLGFPASEKIGEEMTLIHWFAFKFPKLPIVKGFRIGSPELIKTQIKIALQSEKNIEWLNTENWNSKQLNNRGRLKKDFSHLKILIIGAGSVGSIFIQSLVRLGIINVEVLDMDILQAGNMSRHILTLDSVGVKKAEALSNQLNKLFPAVQSSFKNSSLKDVLKKNDDYLNGFDVVIDATANDEVLRVISNKINTGQKFFFTSISTGYMADSFYLYTRPSNEENNLEEDFDIRIKDWLRLDSQKSLGDEEVIEGVGCWHPLFPARVDDILMLTGAAIKFFEKEMMESKGAKLTVISKNYDDSGNFTGLNISNE</sequence>
<gene>
    <name evidence="3" type="ORF">V2E39_23555</name>
</gene>
<dbReference type="CDD" id="cd01483">
    <property type="entry name" value="E1_enzyme_family"/>
    <property type="match status" value="1"/>
</dbReference>
<dbReference type="InterPro" id="IPR000594">
    <property type="entry name" value="ThiF_NAD_FAD-bd"/>
</dbReference>
<name>A0ABU7R6F1_9FLAO</name>
<dbReference type="Gene3D" id="3.40.50.720">
    <property type="entry name" value="NAD(P)-binding Rossmann-like Domain"/>
    <property type="match status" value="1"/>
</dbReference>
<dbReference type="InterPro" id="IPR035985">
    <property type="entry name" value="Ubiquitin-activating_enz"/>
</dbReference>
<evidence type="ECO:0000313" key="3">
    <source>
        <dbReference type="EMBL" id="MEE6130390.1"/>
    </source>
</evidence>
<dbReference type="GO" id="GO:0016779">
    <property type="term" value="F:nucleotidyltransferase activity"/>
    <property type="evidence" value="ECO:0007669"/>
    <property type="project" value="UniProtKB-KW"/>
</dbReference>
<feature type="domain" description="THIF-type NAD/FAD binding fold" evidence="1">
    <location>
        <begin position="371"/>
        <end position="509"/>
    </location>
</feature>
<keyword evidence="4" id="KW-1185">Reference proteome</keyword>
<dbReference type="RefSeq" id="WP_241309079.1">
    <property type="nucleotide sequence ID" value="NZ_JAKYXJ010000001.1"/>
</dbReference>
<dbReference type="PANTHER" id="PTHR43267:SF1">
    <property type="entry name" value="TRNA THREONYLCARBAMOYLADENOSINE DEHYDRATASE"/>
    <property type="match status" value="1"/>
</dbReference>
<evidence type="ECO:0000313" key="4">
    <source>
        <dbReference type="Proteomes" id="UP001350005"/>
    </source>
</evidence>
<dbReference type="Proteomes" id="UP001350005">
    <property type="component" value="Unassembled WGS sequence"/>
</dbReference>
<evidence type="ECO:0000259" key="1">
    <source>
        <dbReference type="Pfam" id="PF00899"/>
    </source>
</evidence>
<organism evidence="3 4">
    <name type="scientific">Chryseobacterium arthrosphaerae</name>
    <dbReference type="NCBI Taxonomy" id="651561"/>
    <lineage>
        <taxon>Bacteria</taxon>
        <taxon>Pseudomonadati</taxon>
        <taxon>Bacteroidota</taxon>
        <taxon>Flavobacteriia</taxon>
        <taxon>Flavobacteriales</taxon>
        <taxon>Weeksellaceae</taxon>
        <taxon>Chryseobacterium group</taxon>
        <taxon>Chryseobacterium</taxon>
    </lineage>
</organism>
<dbReference type="SUPFAM" id="SSF69572">
    <property type="entry name" value="Activating enzymes of the ubiquitin-like proteins"/>
    <property type="match status" value="1"/>
</dbReference>
<feature type="domain" description="Cap2 central linker" evidence="2">
    <location>
        <begin position="154"/>
        <end position="358"/>
    </location>
</feature>
<dbReference type="EMBL" id="JAZGJU010000103">
    <property type="protein sequence ID" value="MEE6130390.1"/>
    <property type="molecule type" value="Genomic_DNA"/>
</dbReference>
<dbReference type="InterPro" id="IPR045886">
    <property type="entry name" value="ThiF/MoeB/HesA"/>
</dbReference>
<evidence type="ECO:0000259" key="2">
    <source>
        <dbReference type="Pfam" id="PF26398"/>
    </source>
</evidence>
<dbReference type="Pfam" id="PF26398">
    <property type="entry name" value="Cap2_linker"/>
    <property type="match status" value="1"/>
</dbReference>